<sequence length="574" mass="59973">MTNHSEAIGPADANGIGPSDIDANDIGPSDIGVNGIEPNDAARPGGSIEAADAPRPGDPATPADHTGSADPIGPLRLAGPAGPDEVDRPGNRSALGEGTVPTNPFDEPLVTLRTPAELADALPYLLGFKPEDSIVLIALHGESGQFGGRVRLGIPERAEDWPSVAHQLAQCLVGGFERRGARPDGVIAFLCREPGEAASGQQVVEHLRPLAQVLRTACGALDVPVFEVVCISGDRFWTYCCPDTLCCPPEGAPLLRPGTSVLAAAATYVGVQVSATQSEIRARLTPWETAAATEQERALDAAGLALIPRMLGAEAHAAAAETLDLAHRIMARLADAPPVSGTLEADNRDDELIAHDEAAALILGLQVRDTRDRAAEWMEGDEAPAALRLWRALSRRCVGAYAEHAAAPLSLAGWVAWSLGDLAEGQEALDMALGADSEYMFALLLNRACNEDMDPEPIRRCLRRRRDDRGDVGGPDGEAAFASPDGSAEPADEKGLLEAGASNAQESTPRRRRRRLPRSPGSGSPSASDAPRPSGDPGGPRTPGGPSGSRATGASGTGPQNRRHTLRRGARNGR</sequence>
<name>A0ABV3M3R9_9ACTN</name>
<evidence type="ECO:0000313" key="2">
    <source>
        <dbReference type="EMBL" id="MEW2366356.1"/>
    </source>
</evidence>
<feature type="compositionally biased region" description="Low complexity" evidence="1">
    <location>
        <begin position="518"/>
        <end position="535"/>
    </location>
</feature>
<dbReference type="Pfam" id="PF13830">
    <property type="entry name" value="DUF4192"/>
    <property type="match status" value="1"/>
</dbReference>
<dbReference type="RefSeq" id="WP_359783381.1">
    <property type="nucleotide sequence ID" value="NZ_JBEYRR010000015.1"/>
</dbReference>
<dbReference type="Proteomes" id="UP001553843">
    <property type="component" value="Unassembled WGS sequence"/>
</dbReference>
<dbReference type="InterPro" id="IPR025447">
    <property type="entry name" value="DUF4192"/>
</dbReference>
<keyword evidence="3" id="KW-1185">Reference proteome</keyword>
<feature type="compositionally biased region" description="Low complexity" evidence="1">
    <location>
        <begin position="548"/>
        <end position="559"/>
    </location>
</feature>
<dbReference type="EMBL" id="JBEYRS010000016">
    <property type="protein sequence ID" value="MEW2366356.1"/>
    <property type="molecule type" value="Genomic_DNA"/>
</dbReference>
<organism evidence="2 3">
    <name type="scientific">Streptomyces huasconensis</name>
    <dbReference type="NCBI Taxonomy" id="1854574"/>
    <lineage>
        <taxon>Bacteria</taxon>
        <taxon>Bacillati</taxon>
        <taxon>Actinomycetota</taxon>
        <taxon>Actinomycetes</taxon>
        <taxon>Kitasatosporales</taxon>
        <taxon>Streptomycetaceae</taxon>
        <taxon>Streptomyces</taxon>
    </lineage>
</organism>
<protein>
    <submittedName>
        <fullName evidence="2">DUF4192 domain-containing protein</fullName>
    </submittedName>
</protein>
<feature type="compositionally biased region" description="Basic residues" evidence="1">
    <location>
        <begin position="561"/>
        <end position="574"/>
    </location>
</feature>
<reference evidence="2 3" key="1">
    <citation type="submission" date="2024-06" db="EMBL/GenBank/DDBJ databases">
        <title>The Natural Products Discovery Center: Release of the First 8490 Sequenced Strains for Exploring Actinobacteria Biosynthetic Diversity.</title>
        <authorList>
            <person name="Kalkreuter E."/>
            <person name="Kautsar S.A."/>
            <person name="Yang D."/>
            <person name="Bader C.D."/>
            <person name="Teijaro C.N."/>
            <person name="Fluegel L."/>
            <person name="Davis C.M."/>
            <person name="Simpson J.R."/>
            <person name="Lauterbach L."/>
            <person name="Steele A.D."/>
            <person name="Gui C."/>
            <person name="Meng S."/>
            <person name="Li G."/>
            <person name="Viehrig K."/>
            <person name="Ye F."/>
            <person name="Su P."/>
            <person name="Kiefer A.F."/>
            <person name="Nichols A."/>
            <person name="Cepeda A.J."/>
            <person name="Yan W."/>
            <person name="Fan B."/>
            <person name="Jiang Y."/>
            <person name="Adhikari A."/>
            <person name="Zheng C.-J."/>
            <person name="Schuster L."/>
            <person name="Cowan T.M."/>
            <person name="Smanski M.J."/>
            <person name="Chevrette M.G."/>
            <person name="De Carvalho L.P.S."/>
            <person name="Shen B."/>
        </authorList>
    </citation>
    <scope>NUCLEOTIDE SEQUENCE [LARGE SCALE GENOMIC DNA]</scope>
    <source>
        <strain evidence="2 3">NPDC047833</strain>
    </source>
</reference>
<comment type="caution">
    <text evidence="2">The sequence shown here is derived from an EMBL/GenBank/DDBJ whole genome shotgun (WGS) entry which is preliminary data.</text>
</comment>
<feature type="region of interest" description="Disordered" evidence="1">
    <location>
        <begin position="460"/>
        <end position="574"/>
    </location>
</feature>
<gene>
    <name evidence="2" type="ORF">AB0887_30965</name>
</gene>
<feature type="compositionally biased region" description="Gly residues" evidence="1">
    <location>
        <begin position="536"/>
        <end position="547"/>
    </location>
</feature>
<feature type="region of interest" description="Disordered" evidence="1">
    <location>
        <begin position="1"/>
        <end position="108"/>
    </location>
</feature>
<evidence type="ECO:0000313" key="3">
    <source>
        <dbReference type="Proteomes" id="UP001553843"/>
    </source>
</evidence>
<accession>A0ABV3M3R9</accession>
<proteinExistence type="predicted"/>
<evidence type="ECO:0000256" key="1">
    <source>
        <dbReference type="SAM" id="MobiDB-lite"/>
    </source>
</evidence>